<organism evidence="4 5">
    <name type="scientific">Cyphellophora attinorum</name>
    <dbReference type="NCBI Taxonomy" id="1664694"/>
    <lineage>
        <taxon>Eukaryota</taxon>
        <taxon>Fungi</taxon>
        <taxon>Dikarya</taxon>
        <taxon>Ascomycota</taxon>
        <taxon>Pezizomycotina</taxon>
        <taxon>Eurotiomycetes</taxon>
        <taxon>Chaetothyriomycetidae</taxon>
        <taxon>Chaetothyriales</taxon>
        <taxon>Cyphellophoraceae</taxon>
        <taxon>Cyphellophora</taxon>
    </lineage>
</organism>
<evidence type="ECO:0000313" key="4">
    <source>
        <dbReference type="EMBL" id="KPI41737.1"/>
    </source>
</evidence>
<dbReference type="Proteomes" id="UP000038010">
    <property type="component" value="Unassembled WGS sequence"/>
</dbReference>
<sequence>MSRPAVSEKETVSARQRTNSSLPETSGSLSKLEAPTVLVSELSPAAATTEAASSPENPEEPQTDSSWAAWRVLCGTILVQGVLFAFPLTFGVFQDYFGRHAGFEHTKMSVWIGVLSTGVPFMGAPFLTILCETYPRFKCRYYVILGWSLCVCSLVSAAFTKSLVALAWTQGAFYGAGLLILDVPALLILNTWFVRRRGLAYGLLFGATDLIGFGATILAEWLLAKHTLRGALLTFATSIFVICGPAIWLLKSRLPMDAPASNAAVNHENEKGKPLSAQDSAVDALSHQIEEQLSTSSSPVRYYRRPIFYIFTLANLLHSLAYYLPFIYLPAYTTSLGYAPTRGAFLLAAANFAQIFGEVGFGKLSDYVNVHCLILVCSLGSSVAVLGLWGFAQSLVRLSWFALIYGTFGSGLISLWARMGTFFGQDDAQMIFSVLSFGRGLGVVLSGAISPALLTAAASRTRAQGAYVTYGNGQYLGIVVFVGTTMAVSALIGAVGLIWGWRRGELGSPREKKDKKEESQSAVL</sequence>
<dbReference type="PANTHER" id="PTHR11360:SF287">
    <property type="entry name" value="MFS MONOCARBOXYLATE TRANSPORTER"/>
    <property type="match status" value="1"/>
</dbReference>
<dbReference type="VEuPathDB" id="FungiDB:AB675_9140"/>
<protein>
    <submittedName>
        <fullName evidence="4">Monocarboxylate transporter 12-B</fullName>
    </submittedName>
</protein>
<dbReference type="InterPro" id="IPR011701">
    <property type="entry name" value="MFS"/>
</dbReference>
<dbReference type="GO" id="GO:0016020">
    <property type="term" value="C:membrane"/>
    <property type="evidence" value="ECO:0007669"/>
    <property type="project" value="UniProtKB-SubCell"/>
</dbReference>
<dbReference type="EMBL" id="LFJN01000009">
    <property type="protein sequence ID" value="KPI41737.1"/>
    <property type="molecule type" value="Genomic_DNA"/>
</dbReference>
<evidence type="ECO:0000256" key="3">
    <source>
        <dbReference type="SAM" id="MobiDB-lite"/>
    </source>
</evidence>
<dbReference type="InterPro" id="IPR050327">
    <property type="entry name" value="Proton-linked_MCT"/>
</dbReference>
<evidence type="ECO:0000313" key="5">
    <source>
        <dbReference type="Proteomes" id="UP000038010"/>
    </source>
</evidence>
<dbReference type="PANTHER" id="PTHR11360">
    <property type="entry name" value="MONOCARBOXYLATE TRANSPORTER"/>
    <property type="match status" value="1"/>
</dbReference>
<feature type="compositionally biased region" description="Polar residues" evidence="3">
    <location>
        <begin position="13"/>
        <end position="29"/>
    </location>
</feature>
<evidence type="ECO:0000256" key="1">
    <source>
        <dbReference type="ARBA" id="ARBA00004141"/>
    </source>
</evidence>
<accession>A0A0N1HC20</accession>
<dbReference type="OrthoDB" id="2213137at2759"/>
<dbReference type="AlphaFoldDB" id="A0A0N1HC20"/>
<feature type="compositionally biased region" description="Basic and acidic residues" evidence="3">
    <location>
        <begin position="1"/>
        <end position="12"/>
    </location>
</feature>
<keyword evidence="5" id="KW-1185">Reference proteome</keyword>
<comment type="caution">
    <text evidence="4">The sequence shown here is derived from an EMBL/GenBank/DDBJ whole genome shotgun (WGS) entry which is preliminary data.</text>
</comment>
<dbReference type="RefSeq" id="XP_018001700.1">
    <property type="nucleotide sequence ID" value="XM_018149651.1"/>
</dbReference>
<gene>
    <name evidence="4" type="ORF">AB675_9140</name>
</gene>
<dbReference type="SUPFAM" id="SSF103473">
    <property type="entry name" value="MFS general substrate transporter"/>
    <property type="match status" value="1"/>
</dbReference>
<dbReference type="GO" id="GO:0022857">
    <property type="term" value="F:transmembrane transporter activity"/>
    <property type="evidence" value="ECO:0007669"/>
    <property type="project" value="InterPro"/>
</dbReference>
<comment type="subcellular location">
    <subcellularLocation>
        <location evidence="1">Membrane</location>
        <topology evidence="1">Multi-pass membrane protein</topology>
    </subcellularLocation>
</comment>
<feature type="compositionally biased region" description="Low complexity" evidence="3">
    <location>
        <begin position="44"/>
        <end position="56"/>
    </location>
</feature>
<dbReference type="Gene3D" id="1.20.1250.20">
    <property type="entry name" value="MFS general substrate transporter like domains"/>
    <property type="match status" value="2"/>
</dbReference>
<dbReference type="InterPro" id="IPR036259">
    <property type="entry name" value="MFS_trans_sf"/>
</dbReference>
<feature type="region of interest" description="Disordered" evidence="3">
    <location>
        <begin position="1"/>
        <end position="32"/>
    </location>
</feature>
<reference evidence="4 5" key="1">
    <citation type="submission" date="2015-06" db="EMBL/GenBank/DDBJ databases">
        <title>Draft genome of the ant-associated black yeast Phialophora attae CBS 131958.</title>
        <authorList>
            <person name="Moreno L.F."/>
            <person name="Stielow B.J."/>
            <person name="de Hoog S."/>
            <person name="Vicente V.A."/>
            <person name="Weiss V.A."/>
            <person name="de Vries M."/>
            <person name="Cruz L.M."/>
            <person name="Souza E.M."/>
        </authorList>
    </citation>
    <scope>NUCLEOTIDE SEQUENCE [LARGE SCALE GENOMIC DNA]</scope>
    <source>
        <strain evidence="4 5">CBS 131958</strain>
    </source>
</reference>
<feature type="region of interest" description="Disordered" evidence="3">
    <location>
        <begin position="44"/>
        <end position="63"/>
    </location>
</feature>
<comment type="similarity">
    <text evidence="2">Belongs to the major facilitator superfamily. Monocarboxylate porter (TC 2.A.1.13) family.</text>
</comment>
<name>A0A0N1HC20_9EURO</name>
<proteinExistence type="inferred from homology"/>
<evidence type="ECO:0000256" key="2">
    <source>
        <dbReference type="ARBA" id="ARBA00006727"/>
    </source>
</evidence>
<dbReference type="Pfam" id="PF07690">
    <property type="entry name" value="MFS_1"/>
    <property type="match status" value="1"/>
</dbReference>
<dbReference type="GeneID" id="28741531"/>